<dbReference type="Proteomes" id="UP000281406">
    <property type="component" value="Unassembled WGS sequence"/>
</dbReference>
<comment type="caution">
    <text evidence="2">The sequence shown here is derived from an EMBL/GenBank/DDBJ whole genome shotgun (WGS) entry which is preliminary data.</text>
</comment>
<gene>
    <name evidence="2" type="ORF">DPX16_15527</name>
</gene>
<protein>
    <recommendedName>
        <fullName evidence="1">MADF domain-containing protein</fullName>
    </recommendedName>
</protein>
<reference evidence="2 3" key="1">
    <citation type="submission" date="2018-10" db="EMBL/GenBank/DDBJ databases">
        <title>Genome assembly for a Yunnan-Guizhou Plateau 3E fish, Anabarilius grahami (Regan), and its evolutionary and genetic applications.</title>
        <authorList>
            <person name="Jiang W."/>
        </authorList>
    </citation>
    <scope>NUCLEOTIDE SEQUENCE [LARGE SCALE GENOMIC DNA]</scope>
    <source>
        <strain evidence="2">AG-KIZ</strain>
        <tissue evidence="2">Muscle</tissue>
    </source>
</reference>
<organism evidence="2 3">
    <name type="scientific">Anabarilius grahami</name>
    <name type="common">Kanglang fish</name>
    <name type="synonym">Barilius grahami</name>
    <dbReference type="NCBI Taxonomy" id="495550"/>
    <lineage>
        <taxon>Eukaryota</taxon>
        <taxon>Metazoa</taxon>
        <taxon>Chordata</taxon>
        <taxon>Craniata</taxon>
        <taxon>Vertebrata</taxon>
        <taxon>Euteleostomi</taxon>
        <taxon>Actinopterygii</taxon>
        <taxon>Neopterygii</taxon>
        <taxon>Teleostei</taxon>
        <taxon>Ostariophysi</taxon>
        <taxon>Cypriniformes</taxon>
        <taxon>Xenocyprididae</taxon>
        <taxon>Xenocypridinae</taxon>
        <taxon>Xenocypridinae incertae sedis</taxon>
        <taxon>Anabarilius</taxon>
    </lineage>
</organism>
<dbReference type="OrthoDB" id="8881252at2759"/>
<keyword evidence="3" id="KW-1185">Reference proteome</keyword>
<evidence type="ECO:0000259" key="1">
    <source>
        <dbReference type="Pfam" id="PF10545"/>
    </source>
</evidence>
<evidence type="ECO:0000313" key="3">
    <source>
        <dbReference type="Proteomes" id="UP000281406"/>
    </source>
</evidence>
<dbReference type="AlphaFoldDB" id="A0A3N0XCI8"/>
<dbReference type="EMBL" id="RJVU01080398">
    <property type="protein sequence ID" value="ROI15086.1"/>
    <property type="molecule type" value="Genomic_DNA"/>
</dbReference>
<evidence type="ECO:0000313" key="2">
    <source>
        <dbReference type="EMBL" id="ROI15086.1"/>
    </source>
</evidence>
<name>A0A3N0XCI8_ANAGA</name>
<sequence>MAKRKRDDGAARWNYEMEEKFVELWQQYSCLYDVSSRDYHDRLKKEKCWRTIAEALQQPGPCDHLGNPYVLVPSEQRGPWCSAATLYLLCNNRTEDSI</sequence>
<dbReference type="InterPro" id="IPR006578">
    <property type="entry name" value="MADF-dom"/>
</dbReference>
<dbReference type="Pfam" id="PF10545">
    <property type="entry name" value="MADF_DNA_bdg"/>
    <property type="match status" value="1"/>
</dbReference>
<proteinExistence type="predicted"/>
<feature type="domain" description="MADF" evidence="1">
    <location>
        <begin position="21"/>
        <end position="62"/>
    </location>
</feature>
<accession>A0A3N0XCI8</accession>